<dbReference type="Pfam" id="PF14121">
    <property type="entry name" value="Porin_10"/>
    <property type="match status" value="1"/>
</dbReference>
<organism evidence="1 2">
    <name type="scientific">Nemorincola caseinilytica</name>
    <dbReference type="NCBI Taxonomy" id="2054315"/>
    <lineage>
        <taxon>Bacteria</taxon>
        <taxon>Pseudomonadati</taxon>
        <taxon>Bacteroidota</taxon>
        <taxon>Chitinophagia</taxon>
        <taxon>Chitinophagales</taxon>
        <taxon>Chitinophagaceae</taxon>
        <taxon>Nemorincola</taxon>
    </lineage>
</organism>
<reference evidence="2" key="1">
    <citation type="journal article" date="2019" name="Int. J. Syst. Evol. Microbiol.">
        <title>The Global Catalogue of Microorganisms (GCM) 10K type strain sequencing project: providing services to taxonomists for standard genome sequencing and annotation.</title>
        <authorList>
            <consortium name="The Broad Institute Genomics Platform"/>
            <consortium name="The Broad Institute Genome Sequencing Center for Infectious Disease"/>
            <person name="Wu L."/>
            <person name="Ma J."/>
        </authorList>
    </citation>
    <scope>NUCLEOTIDE SEQUENCE [LARGE SCALE GENOMIC DNA]</scope>
    <source>
        <strain evidence="2">JCM 32105</strain>
    </source>
</reference>
<evidence type="ECO:0008006" key="3">
    <source>
        <dbReference type="Google" id="ProtNLM"/>
    </source>
</evidence>
<proteinExistence type="predicted"/>
<evidence type="ECO:0000313" key="1">
    <source>
        <dbReference type="EMBL" id="GAA4460574.1"/>
    </source>
</evidence>
<name>A0ABP8N3A3_9BACT</name>
<accession>A0ABP8N3A3</accession>
<dbReference type="Proteomes" id="UP001500067">
    <property type="component" value="Unassembled WGS sequence"/>
</dbReference>
<keyword evidence="2" id="KW-1185">Reference proteome</keyword>
<protein>
    <recommendedName>
        <fullName evidence="3">Beta-barrel porin</fullName>
    </recommendedName>
</protein>
<comment type="caution">
    <text evidence="1">The sequence shown here is derived from an EMBL/GenBank/DDBJ whole genome shotgun (WGS) entry which is preliminary data.</text>
</comment>
<evidence type="ECO:0000313" key="2">
    <source>
        <dbReference type="Proteomes" id="UP001500067"/>
    </source>
</evidence>
<dbReference type="EMBL" id="BAABFA010000004">
    <property type="protein sequence ID" value="GAA4460574.1"/>
    <property type="molecule type" value="Genomic_DNA"/>
</dbReference>
<dbReference type="InterPro" id="IPR025631">
    <property type="entry name" value="Porin_10"/>
</dbReference>
<gene>
    <name evidence="1" type="ORF">GCM10023093_03490</name>
</gene>
<sequence>MLPLLCALTAWGQPSTLPMTPQRDTSNDKTNNGGWKNQEAVIHYHYRNSATEHNIDTGIHTFHRRLFIQPWQRDMGNPGSPVLNLLFTPEYRVGPTLGYHVYDVYRYNVDSLKYYNTNRPYSVFSYQMAGRQENIASIMHTQNIRPNWNVAVEYRKISSPGYYQVQRNNDDNFALSTNYKSLNKHYTLHGGMVYNKQQHDENGGVLYRDLLDSPDYNNRRILNTAYESPTYSTTRSTVANVQRDMTMMLEHAYTWGVTDTLWDEEDTAAYTYTLTPRFSISHNATMSTEQHSYKDLAPDSMRYTSLFQRSFPNKGNAYYSAGADSVFTRQKWFWVDNKVLFNGFFGKQNGQLQFSAGAGVRYDQFISDPVSKLIADSPYYRIGYDRRSMAGTYIEGNIRKEALAANAWEYGAALKLYTTGTYAGNFAFNALLGKRLKSIGGSFTAGAGQQLGSAPYSYTDYQNIYAFKFFDLERESITSAFAMLESARLRLSGGARGYIINNYIYQGSEGIPAQYTASFTLPQVWIRKVFRVGSFYLDNELVYQAVSASTPVNVPQVMGRHQLSFEKGLFHNAIKIATGVEARYNTAYTPAGYDAQFNRFFYQNYDTVKNFPELAVFFNFRIKRFRAFLTGENMQQLFARNAILFSGTPVRSRTTGDVTIPMYAMPNTMLRFGFSWAMVN</sequence>